<protein>
    <submittedName>
        <fullName evidence="3">DUF11 domain-containing protein</fullName>
    </submittedName>
</protein>
<dbReference type="AlphaFoldDB" id="A0A6P1W128"/>
<dbReference type="InterPro" id="IPR013783">
    <property type="entry name" value="Ig-like_fold"/>
</dbReference>
<evidence type="ECO:0000313" key="4">
    <source>
        <dbReference type="Proteomes" id="UP000464577"/>
    </source>
</evidence>
<reference evidence="3 4" key="1">
    <citation type="submission" date="2019-11" db="EMBL/GenBank/DDBJ databases">
        <title>Spirosoma endbachense sp. nov., isolated from a natural salt meadow.</title>
        <authorList>
            <person name="Rojas J."/>
            <person name="Ambika Manirajan B."/>
            <person name="Ratering S."/>
            <person name="Suarez C."/>
            <person name="Geissler-Plaum R."/>
            <person name="Schnell S."/>
        </authorList>
    </citation>
    <scope>NUCLEOTIDE SEQUENCE [LARGE SCALE GENOMIC DNA]</scope>
    <source>
        <strain evidence="3 4">I-24</strain>
    </source>
</reference>
<dbReference type="Gene3D" id="2.60.40.10">
    <property type="entry name" value="Immunoglobulins"/>
    <property type="match status" value="2"/>
</dbReference>
<dbReference type="InterPro" id="IPR001434">
    <property type="entry name" value="OmcB-like_DUF11"/>
</dbReference>
<accession>A0A6P1W128</accession>
<feature type="signal peptide" evidence="1">
    <location>
        <begin position="1"/>
        <end position="26"/>
    </location>
</feature>
<dbReference type="PANTHER" id="PTHR34819">
    <property type="entry name" value="LARGE CYSTEINE-RICH PERIPLASMIC PROTEIN OMCB"/>
    <property type="match status" value="1"/>
</dbReference>
<gene>
    <name evidence="3" type="ORF">GJR95_28675</name>
</gene>
<dbReference type="KEGG" id="senf:GJR95_28675"/>
<evidence type="ECO:0000259" key="2">
    <source>
        <dbReference type="SMART" id="SM00736"/>
    </source>
</evidence>
<evidence type="ECO:0000256" key="1">
    <source>
        <dbReference type="SAM" id="SignalP"/>
    </source>
</evidence>
<dbReference type="InterPro" id="IPR051172">
    <property type="entry name" value="Chlamydia_OmcB"/>
</dbReference>
<feature type="domain" description="Dystroglycan-type cadherin-like" evidence="2">
    <location>
        <begin position="414"/>
        <end position="508"/>
    </location>
</feature>
<dbReference type="EMBL" id="CP045997">
    <property type="protein sequence ID" value="QHV98735.1"/>
    <property type="molecule type" value="Genomic_DNA"/>
</dbReference>
<keyword evidence="1" id="KW-0732">Signal</keyword>
<dbReference type="Proteomes" id="UP000464577">
    <property type="component" value="Chromosome"/>
</dbReference>
<dbReference type="Pfam" id="PF01345">
    <property type="entry name" value="DUF11"/>
    <property type="match status" value="1"/>
</dbReference>
<dbReference type="InterPro" id="IPR006644">
    <property type="entry name" value="Cadg"/>
</dbReference>
<dbReference type="SMART" id="SM00736">
    <property type="entry name" value="CADG"/>
    <property type="match status" value="1"/>
</dbReference>
<dbReference type="InterPro" id="IPR047589">
    <property type="entry name" value="DUF11_rpt"/>
</dbReference>
<dbReference type="GO" id="GO:0016020">
    <property type="term" value="C:membrane"/>
    <property type="evidence" value="ECO:0007669"/>
    <property type="project" value="InterPro"/>
</dbReference>
<dbReference type="PANTHER" id="PTHR34819:SF3">
    <property type="entry name" value="CELL SURFACE PROTEIN"/>
    <property type="match status" value="1"/>
</dbReference>
<dbReference type="GO" id="GO:0005509">
    <property type="term" value="F:calcium ion binding"/>
    <property type="evidence" value="ECO:0007669"/>
    <property type="project" value="InterPro"/>
</dbReference>
<dbReference type="NCBIfam" id="TIGR01451">
    <property type="entry name" value="B_ant_repeat"/>
    <property type="match status" value="1"/>
</dbReference>
<feature type="chain" id="PRO_5026710013" evidence="1">
    <location>
        <begin position="27"/>
        <end position="727"/>
    </location>
</feature>
<organism evidence="3 4">
    <name type="scientific">Spirosoma endbachense</name>
    <dbReference type="NCBI Taxonomy" id="2666025"/>
    <lineage>
        <taxon>Bacteria</taxon>
        <taxon>Pseudomonadati</taxon>
        <taxon>Bacteroidota</taxon>
        <taxon>Cytophagia</taxon>
        <taxon>Cytophagales</taxon>
        <taxon>Cytophagaceae</taxon>
        <taxon>Spirosoma</taxon>
    </lineage>
</organism>
<dbReference type="Pfam" id="PF05345">
    <property type="entry name" value="He_PIG"/>
    <property type="match status" value="1"/>
</dbReference>
<proteinExistence type="predicted"/>
<keyword evidence="4" id="KW-1185">Reference proteome</keyword>
<dbReference type="RefSeq" id="WP_162389144.1">
    <property type="nucleotide sequence ID" value="NZ_CP045997.1"/>
</dbReference>
<dbReference type="InterPro" id="IPR015919">
    <property type="entry name" value="Cadherin-like_sf"/>
</dbReference>
<sequence>MAFLKKYGFIILLISLLSSWTNRTEAQSGGGPLAINKQVSRSKVSVGDTLTYTLILSNSGTVPATNLVVRDSASVGLRYIPGSASIPTGSNFTPGMPISSWQIPSVGAGQSLTLTFRSVADSAGIFYNQATIPGDTAKTCTTVPIKVCAGDDFLFRLTVPAGRSSYRWFRNGIELAGQTTNLLEITTPGSYSVSVDDVTGKCPDFSQCPFIIEEDPLPTFQAQAIPATCTTNTIQANGQIVLTNVNPAYTYQYSAGPSFNPGLPLSGNPQPIPSTGILANNLPSPVANTPYTIRVYNAAGCYTDQTVTLQPATCCMTAVVSAGSCQTATNTYTSTVIITLSNPTTGTLTVTDGSVIRTLATTSGTSSLTAVFADLPSDASIHTITVSLPGCSSLTSTYTAPASCTTSGANTAPVVANAIPPQSATVGQNFSFTIPANTFTDAETSASLTLAISGLPPELSFVSPATISGTPVTTLNSPLTITVIATDPGSLSTSTSFLLTIYPAPITNPGKQLSVSANPGACNPATNQYALSGTISLTGTEAGTLVIVDGNSTTTVSVSANQNSVDFSLSGLPSGTGPHTITVTGSVPTSFTYTSPASCTSIQACVAPTFTAKVIGVTCIGNVLQSNGQIILSDFNPIYTYQYSAGASFDPAASLSGAAQLIPPGGSIVNNLVNPATDQLYTVRVYNELGCSTDVTMILRSTVCGCPPDQCVPFVITQTQRGKRIGD</sequence>
<evidence type="ECO:0000313" key="3">
    <source>
        <dbReference type="EMBL" id="QHV98735.1"/>
    </source>
</evidence>
<dbReference type="SUPFAM" id="SSF49313">
    <property type="entry name" value="Cadherin-like"/>
    <property type="match status" value="1"/>
</dbReference>
<name>A0A6P1W128_9BACT</name>